<reference evidence="3" key="1">
    <citation type="submission" date="2016-11" db="EMBL/GenBank/DDBJ databases">
        <authorList>
            <person name="Shukria A."/>
            <person name="Stevens D.C."/>
        </authorList>
    </citation>
    <scope>NUCLEOTIDE SEQUENCE [LARGE SCALE GENOMIC DNA]</scope>
    <source>
        <strain evidence="3">Cbfe23</strain>
    </source>
</reference>
<keyword evidence="3" id="KW-1185">Reference proteome</keyword>
<dbReference type="RefSeq" id="WP_071897712.1">
    <property type="nucleotide sequence ID" value="NZ_MPIN01000002.1"/>
</dbReference>
<dbReference type="EMBL" id="MPIN01000002">
    <property type="protein sequence ID" value="OJH41254.1"/>
    <property type="molecule type" value="Genomic_DNA"/>
</dbReference>
<dbReference type="STRING" id="83449.BON30_10280"/>
<dbReference type="AlphaFoldDB" id="A0A1L9BG50"/>
<evidence type="ECO:0008006" key="4">
    <source>
        <dbReference type="Google" id="ProtNLM"/>
    </source>
</evidence>
<keyword evidence="1" id="KW-0472">Membrane</keyword>
<dbReference type="PROSITE" id="PS51257">
    <property type="entry name" value="PROKAR_LIPOPROTEIN"/>
    <property type="match status" value="1"/>
</dbReference>
<evidence type="ECO:0000256" key="1">
    <source>
        <dbReference type="SAM" id="Phobius"/>
    </source>
</evidence>
<sequence length="218" mass="23813">MYKVSLGQTRTISTRITAALLGVLLVSCGASRHLAPSHPEDLTQFVLFIRESPDGSVTHSWQRAGEVDLSPYRPLARAQGAPRPIVLAMGQKRDCDQENRECIRKCMNRPLERGFGHITSGNRGRGGKERYCNEQCMQPYRDCTKLQEQQPQEFMSVDSALDWMKRNRHSLLVGSVVVAAGVAFVVVSAGAGVIVLAPAALLATPTYDTAPYMAGVSP</sequence>
<accession>A0A1L9BG50</accession>
<protein>
    <recommendedName>
        <fullName evidence="4">Lipoprotein</fullName>
    </recommendedName>
</protein>
<keyword evidence="1" id="KW-0812">Transmembrane</keyword>
<reference evidence="2 3" key="2">
    <citation type="submission" date="2016-12" db="EMBL/GenBank/DDBJ databases">
        <title>Draft Genome Sequence of Cystobacter ferrugineus Strain Cbfe23.</title>
        <authorList>
            <person name="Akbar S."/>
            <person name="Dowd S.E."/>
            <person name="Stevens D.C."/>
        </authorList>
    </citation>
    <scope>NUCLEOTIDE SEQUENCE [LARGE SCALE GENOMIC DNA]</scope>
    <source>
        <strain evidence="2 3">Cbfe23</strain>
    </source>
</reference>
<gene>
    <name evidence="2" type="ORF">BON30_10280</name>
</gene>
<name>A0A1L9BG50_9BACT</name>
<keyword evidence="1" id="KW-1133">Transmembrane helix</keyword>
<dbReference type="OrthoDB" id="5517048at2"/>
<proteinExistence type="predicted"/>
<dbReference type="Proteomes" id="UP000182229">
    <property type="component" value="Unassembled WGS sequence"/>
</dbReference>
<organism evidence="2 3">
    <name type="scientific">Cystobacter ferrugineus</name>
    <dbReference type="NCBI Taxonomy" id="83449"/>
    <lineage>
        <taxon>Bacteria</taxon>
        <taxon>Pseudomonadati</taxon>
        <taxon>Myxococcota</taxon>
        <taxon>Myxococcia</taxon>
        <taxon>Myxococcales</taxon>
        <taxon>Cystobacterineae</taxon>
        <taxon>Archangiaceae</taxon>
        <taxon>Cystobacter</taxon>
    </lineage>
</organism>
<comment type="caution">
    <text evidence="2">The sequence shown here is derived from an EMBL/GenBank/DDBJ whole genome shotgun (WGS) entry which is preliminary data.</text>
</comment>
<feature type="transmembrane region" description="Helical" evidence="1">
    <location>
        <begin position="171"/>
        <end position="203"/>
    </location>
</feature>
<evidence type="ECO:0000313" key="2">
    <source>
        <dbReference type="EMBL" id="OJH41254.1"/>
    </source>
</evidence>
<evidence type="ECO:0000313" key="3">
    <source>
        <dbReference type="Proteomes" id="UP000182229"/>
    </source>
</evidence>